<sequence>MEDFFSLSGKTFLVTGSEGLIGLDLCKRLLEAGADVISCDLKSPTNTSNSDKNSFFECDLTTNKGLREFKDFIRNCGVKINGFVHCAYPRPESWGKLFDEISLDEVSLHLNMQLSSSIILSRIICNYLKINGGGSLVNIASIQGIAAPKFHHYRGTSMSSPIEYSCVKSSIIIMTKWLAKYFKNSNLNINCVSPGGVLDKQLEIFQNNYKSDCNNIGLLKPKNVSYPILFLLSDQAKGISGQNLIVDDGWSL</sequence>
<dbReference type="AlphaFoldDB" id="A3PE60"/>
<dbReference type="PANTHER" id="PTHR42760:SF133">
    <property type="entry name" value="3-OXOACYL-[ACYL-CARRIER-PROTEIN] REDUCTASE"/>
    <property type="match status" value="1"/>
</dbReference>
<dbReference type="HOGENOM" id="CLU_010194_1_1_3"/>
<dbReference type="PANTHER" id="PTHR42760">
    <property type="entry name" value="SHORT-CHAIN DEHYDROGENASES/REDUCTASES FAMILY MEMBER"/>
    <property type="match status" value="1"/>
</dbReference>
<reference evidence="3 4" key="1">
    <citation type="journal article" date="2007" name="PLoS Genet.">
        <title>Patterns and implications of gene gain and loss in the evolution of Prochlorococcus.</title>
        <authorList>
            <person name="Kettler G.C."/>
            <person name="Martiny A.C."/>
            <person name="Huang K."/>
            <person name="Zucker J."/>
            <person name="Coleman M.L."/>
            <person name="Rodrigue S."/>
            <person name="Chen F."/>
            <person name="Lapidus A."/>
            <person name="Ferriera S."/>
            <person name="Johnson J."/>
            <person name="Steglich C."/>
            <person name="Church G.M."/>
            <person name="Richardson P."/>
            <person name="Chisholm S.W."/>
        </authorList>
    </citation>
    <scope>NUCLEOTIDE SEQUENCE [LARGE SCALE GENOMIC DNA]</scope>
    <source>
        <strain evidence="3 4">MIT 9301</strain>
    </source>
</reference>
<dbReference type="Proteomes" id="UP000001430">
    <property type="component" value="Chromosome"/>
</dbReference>
<organism evidence="3 4">
    <name type="scientific">Prochlorococcus marinus (strain MIT 9301)</name>
    <dbReference type="NCBI Taxonomy" id="167546"/>
    <lineage>
        <taxon>Bacteria</taxon>
        <taxon>Bacillati</taxon>
        <taxon>Cyanobacteriota</taxon>
        <taxon>Cyanophyceae</taxon>
        <taxon>Synechococcales</taxon>
        <taxon>Prochlorococcaceae</taxon>
        <taxon>Prochlorococcus</taxon>
    </lineage>
</organism>
<evidence type="ECO:0000256" key="1">
    <source>
        <dbReference type="ARBA" id="ARBA00006484"/>
    </source>
</evidence>
<dbReference type="Pfam" id="PF13561">
    <property type="entry name" value="adh_short_C2"/>
    <property type="match status" value="1"/>
</dbReference>
<keyword evidence="4" id="KW-1185">Reference proteome</keyword>
<dbReference type="GO" id="GO:0016616">
    <property type="term" value="F:oxidoreductase activity, acting on the CH-OH group of donors, NAD or NADP as acceptor"/>
    <property type="evidence" value="ECO:0007669"/>
    <property type="project" value="TreeGrafter"/>
</dbReference>
<dbReference type="Gene3D" id="3.40.50.720">
    <property type="entry name" value="NAD(P)-binding Rossmann-like Domain"/>
    <property type="match status" value="1"/>
</dbReference>
<comment type="similarity">
    <text evidence="1">Belongs to the short-chain dehydrogenases/reductases (SDR) family.</text>
</comment>
<evidence type="ECO:0000256" key="2">
    <source>
        <dbReference type="ARBA" id="ARBA00023002"/>
    </source>
</evidence>
<evidence type="ECO:0000313" key="3">
    <source>
        <dbReference type="EMBL" id="ABO18035.1"/>
    </source>
</evidence>
<dbReference type="SUPFAM" id="SSF51735">
    <property type="entry name" value="NAD(P)-binding Rossmann-fold domains"/>
    <property type="match status" value="1"/>
</dbReference>
<dbReference type="EMBL" id="CP000576">
    <property type="protein sequence ID" value="ABO18035.1"/>
    <property type="molecule type" value="Genomic_DNA"/>
</dbReference>
<proteinExistence type="inferred from homology"/>
<dbReference type="OrthoDB" id="9785520at2"/>
<dbReference type="InterPro" id="IPR002347">
    <property type="entry name" value="SDR_fam"/>
</dbReference>
<protein>
    <recommendedName>
        <fullName evidence="5">Short-chain dehydrogenase</fullName>
    </recommendedName>
</protein>
<evidence type="ECO:0000313" key="4">
    <source>
        <dbReference type="Proteomes" id="UP000001430"/>
    </source>
</evidence>
<evidence type="ECO:0008006" key="5">
    <source>
        <dbReference type="Google" id="ProtNLM"/>
    </source>
</evidence>
<dbReference type="NCBIfam" id="NF006619">
    <property type="entry name" value="PRK09186.1"/>
    <property type="match status" value="1"/>
</dbReference>
<dbReference type="RefSeq" id="WP_011863344.1">
    <property type="nucleotide sequence ID" value="NC_009091.1"/>
</dbReference>
<dbReference type="KEGG" id="pmg:P9301_14121"/>
<dbReference type="eggNOG" id="COG1028">
    <property type="taxonomic scope" value="Bacteria"/>
</dbReference>
<dbReference type="InterPro" id="IPR036291">
    <property type="entry name" value="NAD(P)-bd_dom_sf"/>
</dbReference>
<dbReference type="PRINTS" id="PR00081">
    <property type="entry name" value="GDHRDH"/>
</dbReference>
<gene>
    <name evidence="3" type="ordered locus">P9301_14121</name>
</gene>
<accession>A3PE60</accession>
<keyword evidence="2" id="KW-0560">Oxidoreductase</keyword>
<dbReference type="STRING" id="167546.P9301_14121"/>
<name>A3PE60_PROM0</name>